<dbReference type="Proteomes" id="UP000095038">
    <property type="component" value="Unassembled WGS sequence"/>
</dbReference>
<proteinExistence type="predicted"/>
<gene>
    <name evidence="1" type="ORF">ASCRUDRAFT_142651</name>
</gene>
<name>A0A1D2VIM8_9ASCO</name>
<dbReference type="InParanoid" id="A0A1D2VIM8"/>
<dbReference type="GeneID" id="30962823"/>
<dbReference type="OrthoDB" id="5304883at2759"/>
<accession>A0A1D2VIM8</accession>
<dbReference type="EMBL" id="KV454479">
    <property type="protein sequence ID" value="ODV61491.1"/>
    <property type="molecule type" value="Genomic_DNA"/>
</dbReference>
<dbReference type="STRING" id="1344418.A0A1D2VIM8"/>
<dbReference type="GO" id="GO:0000307">
    <property type="term" value="C:cyclin-dependent protein kinase holoenzyme complex"/>
    <property type="evidence" value="ECO:0007669"/>
    <property type="project" value="UniProtKB-ARBA"/>
</dbReference>
<dbReference type="RefSeq" id="XP_020047798.1">
    <property type="nucleotide sequence ID" value="XM_020189187.1"/>
</dbReference>
<protein>
    <recommendedName>
        <fullName evidence="3">Cyclin-domain-containing protein</fullName>
    </recommendedName>
</protein>
<organism evidence="1 2">
    <name type="scientific">Ascoidea rubescens DSM 1968</name>
    <dbReference type="NCBI Taxonomy" id="1344418"/>
    <lineage>
        <taxon>Eukaryota</taxon>
        <taxon>Fungi</taxon>
        <taxon>Dikarya</taxon>
        <taxon>Ascomycota</taxon>
        <taxon>Saccharomycotina</taxon>
        <taxon>Saccharomycetes</taxon>
        <taxon>Ascoideaceae</taxon>
        <taxon>Ascoidea</taxon>
    </lineage>
</organism>
<dbReference type="InterPro" id="IPR013922">
    <property type="entry name" value="Cyclin_PHO80-like"/>
</dbReference>
<evidence type="ECO:0000313" key="1">
    <source>
        <dbReference type="EMBL" id="ODV61491.1"/>
    </source>
</evidence>
<dbReference type="GO" id="GO:0019901">
    <property type="term" value="F:protein kinase binding"/>
    <property type="evidence" value="ECO:0007669"/>
    <property type="project" value="InterPro"/>
</dbReference>
<sequence>MPTLIMSNKLMDDLRSVSTDSLPLKRHYTSFDFPSSDVYSNNIHRSNHININNIDNNNNNNNEKKDGYYCDGPFNYSEENIEKIKSIKFDNTDHLFKILNDNISDKNLISYIINEKFNAKLSIDFLILTINNLIDLYNIKKDKDNNLIQFKTSNFNFDIYSKLPNSIENNKNENKTNDLNLSEHYSDINFKLKKPFHKRDYSLTKTLYLQEHNNNNLSNNNKNNNNKGITNKNPIKIVTEQDRKCFQMFNLKKPPSITIKSYLLRINRFLKCSPTIYLSTSYLIFNLIYTRFGLSFPVTLNNVFRIIITSLNISLNLIEDLNFKKKFFCQIGGISISELTRLQLNFLYLMEFNTWLSPSKLIDHLVDATLLNKKLLAIKQLLGSH</sequence>
<evidence type="ECO:0008006" key="3">
    <source>
        <dbReference type="Google" id="ProtNLM"/>
    </source>
</evidence>
<dbReference type="Pfam" id="PF08613">
    <property type="entry name" value="Cyclin"/>
    <property type="match status" value="1"/>
</dbReference>
<reference evidence="2" key="1">
    <citation type="submission" date="2016-05" db="EMBL/GenBank/DDBJ databases">
        <title>Comparative genomics of biotechnologically important yeasts.</title>
        <authorList>
            <consortium name="DOE Joint Genome Institute"/>
            <person name="Riley R."/>
            <person name="Haridas S."/>
            <person name="Wolfe K.H."/>
            <person name="Lopes M.R."/>
            <person name="Hittinger C.T."/>
            <person name="Goker M."/>
            <person name="Salamov A."/>
            <person name="Wisecaver J."/>
            <person name="Long T.M."/>
            <person name="Aerts A.L."/>
            <person name="Barry K."/>
            <person name="Choi C."/>
            <person name="Clum A."/>
            <person name="Coughlan A.Y."/>
            <person name="Deshpande S."/>
            <person name="Douglass A.P."/>
            <person name="Hanson S.J."/>
            <person name="Klenk H.-P."/>
            <person name="Labutti K."/>
            <person name="Lapidus A."/>
            <person name="Lindquist E."/>
            <person name="Lipzen A."/>
            <person name="Meier-Kolthoff J.P."/>
            <person name="Ohm R.A."/>
            <person name="Otillar R.P."/>
            <person name="Pangilinan J."/>
            <person name="Peng Y."/>
            <person name="Rokas A."/>
            <person name="Rosa C.A."/>
            <person name="Scheuner C."/>
            <person name="Sibirny A.A."/>
            <person name="Slot J.C."/>
            <person name="Stielow J.B."/>
            <person name="Sun H."/>
            <person name="Kurtzman C.P."/>
            <person name="Blackwell M."/>
            <person name="Grigoriev I.V."/>
            <person name="Jeffries T.W."/>
        </authorList>
    </citation>
    <scope>NUCLEOTIDE SEQUENCE [LARGE SCALE GENOMIC DNA]</scope>
    <source>
        <strain evidence="2">DSM 1968</strain>
    </source>
</reference>
<dbReference type="PANTHER" id="PTHR15615:SF108">
    <property type="entry name" value="PROTEIN CNPPD1"/>
    <property type="match status" value="1"/>
</dbReference>
<keyword evidence="2" id="KW-1185">Reference proteome</keyword>
<dbReference type="PANTHER" id="PTHR15615">
    <property type="match status" value="1"/>
</dbReference>
<evidence type="ECO:0000313" key="2">
    <source>
        <dbReference type="Proteomes" id="UP000095038"/>
    </source>
</evidence>
<dbReference type="Gene3D" id="1.10.472.10">
    <property type="entry name" value="Cyclin-like"/>
    <property type="match status" value="1"/>
</dbReference>
<dbReference type="AlphaFoldDB" id="A0A1D2VIM8"/>